<evidence type="ECO:0000313" key="2">
    <source>
        <dbReference type="Proteomes" id="UP000326396"/>
    </source>
</evidence>
<proteinExistence type="predicted"/>
<comment type="caution">
    <text evidence="1">The sequence shown here is derived from an EMBL/GenBank/DDBJ whole genome shotgun (WGS) entry which is preliminary data.</text>
</comment>
<dbReference type="AlphaFoldDB" id="A0A5N6LJ53"/>
<protein>
    <submittedName>
        <fullName evidence="1">Uncharacterized protein</fullName>
    </submittedName>
</protein>
<keyword evidence="2" id="KW-1185">Reference proteome</keyword>
<evidence type="ECO:0000313" key="1">
    <source>
        <dbReference type="EMBL" id="KAD1800794.1"/>
    </source>
</evidence>
<reference evidence="1 2" key="1">
    <citation type="submission" date="2019-05" db="EMBL/GenBank/DDBJ databases">
        <title>Mikania micrantha, genome provides insights into the molecular mechanism of rapid growth.</title>
        <authorList>
            <person name="Liu B."/>
        </authorList>
    </citation>
    <scope>NUCLEOTIDE SEQUENCE [LARGE SCALE GENOMIC DNA]</scope>
    <source>
        <strain evidence="1">NLD-2019</strain>
        <tissue evidence="1">Leaf</tissue>
    </source>
</reference>
<name>A0A5N6LJ53_9ASTR</name>
<accession>A0A5N6LJ53</accession>
<dbReference type="Proteomes" id="UP000326396">
    <property type="component" value="Unassembled WGS sequence"/>
</dbReference>
<sequence length="103" mass="11809">MDSPWNQFHQLSTSKCKQQHTTAVFDPKQSTSALSSLEQALIPLISPLSTRNRQPSYENFRQRTASEETKRAACNKEETDLLYQHSLDYCSARTRDFILNPAC</sequence>
<organism evidence="1 2">
    <name type="scientific">Mikania micrantha</name>
    <name type="common">bitter vine</name>
    <dbReference type="NCBI Taxonomy" id="192012"/>
    <lineage>
        <taxon>Eukaryota</taxon>
        <taxon>Viridiplantae</taxon>
        <taxon>Streptophyta</taxon>
        <taxon>Embryophyta</taxon>
        <taxon>Tracheophyta</taxon>
        <taxon>Spermatophyta</taxon>
        <taxon>Magnoliopsida</taxon>
        <taxon>eudicotyledons</taxon>
        <taxon>Gunneridae</taxon>
        <taxon>Pentapetalae</taxon>
        <taxon>asterids</taxon>
        <taxon>campanulids</taxon>
        <taxon>Asterales</taxon>
        <taxon>Asteraceae</taxon>
        <taxon>Asteroideae</taxon>
        <taxon>Heliantheae alliance</taxon>
        <taxon>Eupatorieae</taxon>
        <taxon>Mikania</taxon>
    </lineage>
</organism>
<dbReference type="EMBL" id="SZYD01000470">
    <property type="protein sequence ID" value="KAD1800794.1"/>
    <property type="molecule type" value="Genomic_DNA"/>
</dbReference>
<gene>
    <name evidence="1" type="ORF">E3N88_42273</name>
</gene>